<evidence type="ECO:0000256" key="7">
    <source>
        <dbReference type="SAM" id="Phobius"/>
    </source>
</evidence>
<dbReference type="Proteomes" id="UP000178583">
    <property type="component" value="Unassembled WGS sequence"/>
</dbReference>
<dbReference type="GO" id="GO:0005886">
    <property type="term" value="C:plasma membrane"/>
    <property type="evidence" value="ECO:0007669"/>
    <property type="project" value="UniProtKB-SubCell"/>
</dbReference>
<evidence type="ECO:0000313" key="9">
    <source>
        <dbReference type="Proteomes" id="UP000178583"/>
    </source>
</evidence>
<feature type="transmembrane region" description="Helical" evidence="7">
    <location>
        <begin position="205"/>
        <end position="228"/>
    </location>
</feature>
<comment type="subcellular location">
    <subcellularLocation>
        <location evidence="1">Cell membrane</location>
        <topology evidence="1">Multi-pass membrane protein</topology>
    </subcellularLocation>
</comment>
<accession>A0A1F5E4T3</accession>
<name>A0A1F5E4T3_9BACT</name>
<dbReference type="AlphaFoldDB" id="A0A1F5E4T3"/>
<evidence type="ECO:0000313" key="8">
    <source>
        <dbReference type="EMBL" id="OGD62378.1"/>
    </source>
</evidence>
<feature type="transmembrane region" description="Helical" evidence="7">
    <location>
        <begin position="275"/>
        <end position="294"/>
    </location>
</feature>
<keyword evidence="5 7" id="KW-1133">Transmembrane helix</keyword>
<keyword evidence="4 7" id="KW-0812">Transmembrane</keyword>
<feature type="transmembrane region" description="Helical" evidence="7">
    <location>
        <begin position="23"/>
        <end position="45"/>
    </location>
</feature>
<dbReference type="PANTHER" id="PTHR43266:SF2">
    <property type="entry name" value="MAJOR FACILITATOR SUPERFAMILY (MFS) PROFILE DOMAIN-CONTAINING PROTEIN"/>
    <property type="match status" value="1"/>
</dbReference>
<dbReference type="InterPro" id="IPR011701">
    <property type="entry name" value="MFS"/>
</dbReference>
<reference evidence="8 9" key="1">
    <citation type="journal article" date="2016" name="Nat. Commun.">
        <title>Thousands of microbial genomes shed light on interconnected biogeochemical processes in an aquifer system.</title>
        <authorList>
            <person name="Anantharaman K."/>
            <person name="Brown C.T."/>
            <person name="Hug L.A."/>
            <person name="Sharon I."/>
            <person name="Castelle C.J."/>
            <person name="Probst A.J."/>
            <person name="Thomas B.C."/>
            <person name="Singh A."/>
            <person name="Wilkins M.J."/>
            <person name="Karaoz U."/>
            <person name="Brodie E.L."/>
            <person name="Williams K.H."/>
            <person name="Hubbard S.S."/>
            <person name="Banfield J.F."/>
        </authorList>
    </citation>
    <scope>NUCLEOTIDE SEQUENCE [LARGE SCALE GENOMIC DNA]</scope>
</reference>
<evidence type="ECO:0000256" key="6">
    <source>
        <dbReference type="ARBA" id="ARBA00023136"/>
    </source>
</evidence>
<dbReference type="STRING" id="1797472.A2215_02985"/>
<evidence type="ECO:0008006" key="10">
    <source>
        <dbReference type="Google" id="ProtNLM"/>
    </source>
</evidence>
<feature type="transmembrane region" description="Helical" evidence="7">
    <location>
        <begin position="249"/>
        <end position="269"/>
    </location>
</feature>
<feature type="transmembrane region" description="Helical" evidence="7">
    <location>
        <begin position="51"/>
        <end position="72"/>
    </location>
</feature>
<gene>
    <name evidence="8" type="ORF">A2215_02985</name>
</gene>
<sequence>MITQFFSPAETSSIPVLIPKEKLVAANSVVMTTMYGSLLIGYSLAGPIMTWISPSWLFLVCALLYLVATFSVNRMTEFDDKRERRISLTNLAVDVENIWNETKSSLREVRVNKRILSPMIKLFIGWMMLGCFIVLLPSFGESILKIAPRYVGPAIVLPAGFGMLIGTYILERKRVFSFASAINKGFLVVGAALIMFSVYKYYDGFFAARVISIVLAVLLGLGSSIVYISAQTSLHLNSKDHNRGRVFGIVTMLLNIAISIPALIVGGIADLTSPFIAMLALALIIFIYGIRLSFEDAPKTLPAT</sequence>
<dbReference type="PANTHER" id="PTHR43266">
    <property type="entry name" value="MACROLIDE-EFFLUX PROTEIN"/>
    <property type="match status" value="1"/>
</dbReference>
<evidence type="ECO:0000256" key="3">
    <source>
        <dbReference type="ARBA" id="ARBA00022475"/>
    </source>
</evidence>
<evidence type="ECO:0000256" key="5">
    <source>
        <dbReference type="ARBA" id="ARBA00022989"/>
    </source>
</evidence>
<feature type="transmembrane region" description="Helical" evidence="7">
    <location>
        <begin position="120"/>
        <end position="139"/>
    </location>
</feature>
<evidence type="ECO:0000256" key="4">
    <source>
        <dbReference type="ARBA" id="ARBA00022692"/>
    </source>
</evidence>
<dbReference type="InterPro" id="IPR036259">
    <property type="entry name" value="MFS_trans_sf"/>
</dbReference>
<dbReference type="Pfam" id="PF07690">
    <property type="entry name" value="MFS_1"/>
    <property type="match status" value="1"/>
</dbReference>
<protein>
    <recommendedName>
        <fullName evidence="10">Major facilitator superfamily (MFS) profile domain-containing protein</fullName>
    </recommendedName>
</protein>
<organism evidence="8 9">
    <name type="scientific">Candidatus Berkelbacteria bacterium RIFOXYA2_FULL_43_10</name>
    <dbReference type="NCBI Taxonomy" id="1797472"/>
    <lineage>
        <taxon>Bacteria</taxon>
        <taxon>Candidatus Berkelbacteria</taxon>
    </lineage>
</organism>
<keyword evidence="6 7" id="KW-0472">Membrane</keyword>
<dbReference type="EMBL" id="MEZY01000050">
    <property type="protein sequence ID" value="OGD62378.1"/>
    <property type="molecule type" value="Genomic_DNA"/>
</dbReference>
<dbReference type="GO" id="GO:0022857">
    <property type="term" value="F:transmembrane transporter activity"/>
    <property type="evidence" value="ECO:0007669"/>
    <property type="project" value="InterPro"/>
</dbReference>
<dbReference type="Gene3D" id="1.20.1250.20">
    <property type="entry name" value="MFS general substrate transporter like domains"/>
    <property type="match status" value="1"/>
</dbReference>
<feature type="transmembrane region" description="Helical" evidence="7">
    <location>
        <begin position="151"/>
        <end position="170"/>
    </location>
</feature>
<dbReference type="SUPFAM" id="SSF103473">
    <property type="entry name" value="MFS general substrate transporter"/>
    <property type="match status" value="1"/>
</dbReference>
<feature type="transmembrane region" description="Helical" evidence="7">
    <location>
        <begin position="182"/>
        <end position="199"/>
    </location>
</feature>
<comment type="caution">
    <text evidence="8">The sequence shown here is derived from an EMBL/GenBank/DDBJ whole genome shotgun (WGS) entry which is preliminary data.</text>
</comment>
<dbReference type="CDD" id="cd06173">
    <property type="entry name" value="MFS_MefA_like"/>
    <property type="match status" value="1"/>
</dbReference>
<proteinExistence type="predicted"/>
<evidence type="ECO:0000256" key="1">
    <source>
        <dbReference type="ARBA" id="ARBA00004651"/>
    </source>
</evidence>
<evidence type="ECO:0000256" key="2">
    <source>
        <dbReference type="ARBA" id="ARBA00022448"/>
    </source>
</evidence>
<keyword evidence="2" id="KW-0813">Transport</keyword>
<keyword evidence="3" id="KW-1003">Cell membrane</keyword>